<feature type="domain" description="NUP160 helical" evidence="1">
    <location>
        <begin position="2"/>
        <end position="131"/>
    </location>
</feature>
<dbReference type="PANTHER" id="PTHR21286:SF0">
    <property type="entry name" value="NUCLEAR PORE COMPLEX PROTEIN NUP160"/>
    <property type="match status" value="1"/>
</dbReference>
<sequence length="132" mass="15021">LLKIQNLVKTVENVLNLLDLTRNLEDDDVEELGGDMRTQHLNLRRLFASDLSVRILASALEQQCETRMSFCRDLLILMHIISRLSARAGLHSLGSYTTSSEHVPRASYLLRVYYSLQWLSTRSVLPTPPNAL</sequence>
<dbReference type="AlphaFoldDB" id="A0A6S7LNP4"/>
<dbReference type="EMBL" id="CACRXK020021370">
    <property type="protein sequence ID" value="CAB4035789.1"/>
    <property type="molecule type" value="Genomic_DNA"/>
</dbReference>
<organism evidence="2 3">
    <name type="scientific">Paramuricea clavata</name>
    <name type="common">Red gorgonian</name>
    <name type="synonym">Violescent sea-whip</name>
    <dbReference type="NCBI Taxonomy" id="317549"/>
    <lineage>
        <taxon>Eukaryota</taxon>
        <taxon>Metazoa</taxon>
        <taxon>Cnidaria</taxon>
        <taxon>Anthozoa</taxon>
        <taxon>Octocorallia</taxon>
        <taxon>Malacalcyonacea</taxon>
        <taxon>Plexauridae</taxon>
        <taxon>Paramuricea</taxon>
    </lineage>
</organism>
<dbReference type="PANTHER" id="PTHR21286">
    <property type="entry name" value="NUCLEAR PORE COMPLEX PROTEIN NUP160"/>
    <property type="match status" value="1"/>
</dbReference>
<dbReference type="Proteomes" id="UP001152795">
    <property type="component" value="Unassembled WGS sequence"/>
</dbReference>
<dbReference type="InterPro" id="IPR021717">
    <property type="entry name" value="Nucleoporin_Nup160"/>
</dbReference>
<feature type="non-terminal residue" evidence="2">
    <location>
        <position position="1"/>
    </location>
</feature>
<protein>
    <recommendedName>
        <fullName evidence="1">NUP160 helical domain-containing protein</fullName>
    </recommendedName>
</protein>
<dbReference type="OrthoDB" id="67716at2759"/>
<dbReference type="InterPro" id="IPR056547">
    <property type="entry name" value="NUP160_helical"/>
</dbReference>
<comment type="caution">
    <text evidence="2">The sequence shown here is derived from an EMBL/GenBank/DDBJ whole genome shotgun (WGS) entry which is preliminary data.</text>
</comment>
<reference evidence="2" key="1">
    <citation type="submission" date="2020-04" db="EMBL/GenBank/DDBJ databases">
        <authorList>
            <person name="Alioto T."/>
            <person name="Alioto T."/>
            <person name="Gomez Garrido J."/>
        </authorList>
    </citation>
    <scope>NUCLEOTIDE SEQUENCE</scope>
    <source>
        <strain evidence="2">A484AB</strain>
    </source>
</reference>
<dbReference type="GO" id="GO:0017056">
    <property type="term" value="F:structural constituent of nuclear pore"/>
    <property type="evidence" value="ECO:0007669"/>
    <property type="project" value="TreeGrafter"/>
</dbReference>
<keyword evidence="3" id="KW-1185">Reference proteome</keyword>
<evidence type="ECO:0000259" key="1">
    <source>
        <dbReference type="Pfam" id="PF23345"/>
    </source>
</evidence>
<proteinExistence type="predicted"/>
<dbReference type="Pfam" id="PF23345">
    <property type="entry name" value="NUP160_helical"/>
    <property type="match status" value="1"/>
</dbReference>
<name>A0A6S7LNP4_PARCT</name>
<evidence type="ECO:0000313" key="2">
    <source>
        <dbReference type="EMBL" id="CAB4035789.1"/>
    </source>
</evidence>
<gene>
    <name evidence="2" type="ORF">PACLA_8A006438</name>
</gene>
<accession>A0A6S7LNP4</accession>
<evidence type="ECO:0000313" key="3">
    <source>
        <dbReference type="Proteomes" id="UP001152795"/>
    </source>
</evidence>
<dbReference type="GO" id="GO:0005643">
    <property type="term" value="C:nuclear pore"/>
    <property type="evidence" value="ECO:0007669"/>
    <property type="project" value="UniProtKB-ARBA"/>
</dbReference>